<evidence type="ECO:0000313" key="4">
    <source>
        <dbReference type="EMBL" id="KAF4477670.1"/>
    </source>
</evidence>
<reference evidence="3 6" key="2">
    <citation type="submission" date="2020-04" db="EMBL/GenBank/DDBJ databases">
        <title>Genome sequencing and assembly of multiple isolates from the Colletotrichum gloeosporioides species complex.</title>
        <authorList>
            <person name="Gan P."/>
            <person name="Shirasu K."/>
        </authorList>
    </citation>
    <scope>NUCLEOTIDE SEQUENCE [LARGE SCALE GENOMIC DNA]</scope>
    <source>
        <strain evidence="3 6">Nara gc5</strain>
    </source>
</reference>
<sequence length="306" mass="33926">MSSSASQGWVARLSGLLVLFTLFQSIAAQDLNLKLDKRARDKEQHILYSSKLTFTRDTTTLFNDDQLYGLADLAYTQMQAKFNVDHIRAQDQPAMIAVMAVKNNIFISSSQKGDGPSLYGYGPQHPKPRVVAALNRCQARLQRQKNVPVNQKHRTEAGCAEIFALHQYYLDSDTSQQANNHPHSIRIVAYGKGGRTGVAGPQNPCGGGEVVNQEGRLTWGCKQFMANEEIVVPRKPGKKVDIKLPRPFPTFTHKQISIVPRASSPSTRPTPRGASIKKPARMLRRTSAKTIDNKFQVGSSRARSLD</sequence>
<evidence type="ECO:0000256" key="1">
    <source>
        <dbReference type="SAM" id="MobiDB-lite"/>
    </source>
</evidence>
<dbReference type="Proteomes" id="UP000011096">
    <property type="component" value="Unassembled WGS sequence"/>
</dbReference>
<protein>
    <submittedName>
        <fullName evidence="3">Uncharacterized protein</fullName>
    </submittedName>
</protein>
<feature type="compositionally biased region" description="Polar residues" evidence="1">
    <location>
        <begin position="296"/>
        <end position="306"/>
    </location>
</feature>
<dbReference type="EMBL" id="ANPB02000008">
    <property type="protein sequence ID" value="KAF4478071.1"/>
    <property type="molecule type" value="Genomic_DNA"/>
</dbReference>
<dbReference type="AlphaFoldDB" id="A0A7J6IMZ1"/>
<dbReference type="InParanoid" id="A0A7J6IMZ1"/>
<feature type="compositionally biased region" description="Basic residues" evidence="1">
    <location>
        <begin position="278"/>
        <end position="287"/>
    </location>
</feature>
<evidence type="ECO:0000313" key="6">
    <source>
        <dbReference type="Proteomes" id="UP000011096"/>
    </source>
</evidence>
<organism evidence="3 6">
    <name type="scientific">Colletotrichum fructicola (strain Nara gc5)</name>
    <name type="common">Anthracnose fungus</name>
    <name type="synonym">Colletotrichum gloeosporioides (strain Nara gc5)</name>
    <dbReference type="NCBI Taxonomy" id="1213859"/>
    <lineage>
        <taxon>Eukaryota</taxon>
        <taxon>Fungi</taxon>
        <taxon>Dikarya</taxon>
        <taxon>Ascomycota</taxon>
        <taxon>Pezizomycotina</taxon>
        <taxon>Sordariomycetes</taxon>
        <taxon>Hypocreomycetidae</taxon>
        <taxon>Glomerellales</taxon>
        <taxon>Glomerellaceae</taxon>
        <taxon>Colletotrichum</taxon>
        <taxon>Colletotrichum gloeosporioides species complex</taxon>
    </lineage>
</organism>
<feature type="region of interest" description="Disordered" evidence="1">
    <location>
        <begin position="261"/>
        <end position="306"/>
    </location>
</feature>
<accession>A0A7J6IMZ1</accession>
<dbReference type="OrthoDB" id="3780330at2759"/>
<comment type="caution">
    <text evidence="3">The sequence shown here is derived from an EMBL/GenBank/DDBJ whole genome shotgun (WGS) entry which is preliminary data.</text>
</comment>
<evidence type="ECO:0000256" key="2">
    <source>
        <dbReference type="SAM" id="SignalP"/>
    </source>
</evidence>
<feature type="compositionally biased region" description="Low complexity" evidence="1">
    <location>
        <begin position="261"/>
        <end position="274"/>
    </location>
</feature>
<feature type="chain" id="PRO_5036400490" evidence="2">
    <location>
        <begin position="29"/>
        <end position="306"/>
    </location>
</feature>
<reference evidence="3 6" key="1">
    <citation type="submission" date="2012-08" db="EMBL/GenBank/DDBJ databases">
        <authorList>
            <person name="Gan P.H.P."/>
            <person name="Ikeda K."/>
            <person name="Irieda H."/>
            <person name="Narusaka M."/>
            <person name="O'Connell R.J."/>
            <person name="Narusaka Y."/>
            <person name="Takano Y."/>
            <person name="Kubo Y."/>
            <person name="Shirasu K."/>
        </authorList>
    </citation>
    <scope>NUCLEOTIDE SEQUENCE [LARGE SCALE GENOMIC DNA]</scope>
    <source>
        <strain evidence="3 6">Nara gc5</strain>
    </source>
</reference>
<dbReference type="RefSeq" id="XP_031875459.1">
    <property type="nucleotide sequence ID" value="XM_032028246.1"/>
</dbReference>
<evidence type="ECO:0000313" key="5">
    <source>
        <dbReference type="EMBL" id="KAF4478071.1"/>
    </source>
</evidence>
<dbReference type="EMBL" id="ANPB02000008">
    <property type="protein sequence ID" value="KAF4477665.1"/>
    <property type="molecule type" value="Genomic_DNA"/>
</dbReference>
<gene>
    <name evidence="5" type="ORF">CGGC5_v013048</name>
    <name evidence="4" type="ORF">CGGC5_v013081</name>
    <name evidence="3" type="ORF">CGGC5_v013083</name>
</gene>
<evidence type="ECO:0000313" key="3">
    <source>
        <dbReference type="EMBL" id="KAF4477665.1"/>
    </source>
</evidence>
<proteinExistence type="predicted"/>
<feature type="signal peptide" evidence="2">
    <location>
        <begin position="1"/>
        <end position="28"/>
    </location>
</feature>
<dbReference type="GeneID" id="43612350"/>
<keyword evidence="2" id="KW-0732">Signal</keyword>
<dbReference type="EMBL" id="ANPB02000008">
    <property type="protein sequence ID" value="KAF4477670.1"/>
    <property type="molecule type" value="Genomic_DNA"/>
</dbReference>
<keyword evidence="6" id="KW-1185">Reference proteome</keyword>
<name>A0A7J6IMZ1_COLFN</name>